<dbReference type="InterPro" id="IPR013815">
    <property type="entry name" value="ATP_grasp_subdomain_1"/>
</dbReference>
<gene>
    <name evidence="7 8 10" type="primary">purK</name>
    <name evidence="10" type="ORF">ACFP1M_07885</name>
</gene>
<dbReference type="NCBIfam" id="NF004676">
    <property type="entry name" value="PRK06019.1-2"/>
    <property type="match status" value="1"/>
</dbReference>
<proteinExistence type="inferred from homology"/>
<keyword evidence="5 7" id="KW-0067">ATP-binding</keyword>
<evidence type="ECO:0000313" key="11">
    <source>
        <dbReference type="Proteomes" id="UP001596258"/>
    </source>
</evidence>
<reference evidence="11" key="1">
    <citation type="journal article" date="2019" name="Int. J. Syst. Evol. Microbiol.">
        <title>The Global Catalogue of Microorganisms (GCM) 10K type strain sequencing project: providing services to taxonomists for standard genome sequencing and annotation.</title>
        <authorList>
            <consortium name="The Broad Institute Genomics Platform"/>
            <consortium name="The Broad Institute Genome Sequencing Center for Infectious Disease"/>
            <person name="Wu L."/>
            <person name="Ma J."/>
        </authorList>
    </citation>
    <scope>NUCLEOTIDE SEQUENCE [LARGE SCALE GENOMIC DNA]</scope>
    <source>
        <strain evidence="11">CCM 8893</strain>
    </source>
</reference>
<comment type="similarity">
    <text evidence="7 8">Belongs to the PurK/PurT family.</text>
</comment>
<feature type="binding site" evidence="7">
    <location>
        <position position="111"/>
    </location>
    <ligand>
        <name>ATP</name>
        <dbReference type="ChEBI" id="CHEBI:30616"/>
    </ligand>
</feature>
<keyword evidence="11" id="KW-1185">Reference proteome</keyword>
<evidence type="ECO:0000256" key="6">
    <source>
        <dbReference type="ARBA" id="ARBA00023211"/>
    </source>
</evidence>
<protein>
    <recommendedName>
        <fullName evidence="7 8">N5-carboxyaminoimidazole ribonucleotide synthase</fullName>
        <shortName evidence="7 8">N5-CAIR synthase</shortName>
        <ecNumber evidence="7 8">6.3.4.18</ecNumber>
    </recommendedName>
    <alternativeName>
        <fullName evidence="7 8">5-(carboxyamino)imidazole ribonucleotide synthetase</fullName>
    </alternativeName>
</protein>
<evidence type="ECO:0000256" key="3">
    <source>
        <dbReference type="ARBA" id="ARBA00022741"/>
    </source>
</evidence>
<accession>A0ABW1UB56</accession>
<feature type="binding site" evidence="7">
    <location>
        <position position="216"/>
    </location>
    <ligand>
        <name>ATP</name>
        <dbReference type="ChEBI" id="CHEBI:30616"/>
    </ligand>
</feature>
<dbReference type="EMBL" id="JBHSSO010000061">
    <property type="protein sequence ID" value="MFC6290086.1"/>
    <property type="molecule type" value="Genomic_DNA"/>
</dbReference>
<feature type="binding site" evidence="7">
    <location>
        <begin position="156"/>
        <end position="162"/>
    </location>
    <ligand>
        <name>ATP</name>
        <dbReference type="ChEBI" id="CHEBI:30616"/>
    </ligand>
</feature>
<dbReference type="PANTHER" id="PTHR11609:SF5">
    <property type="entry name" value="PHOSPHORIBOSYLAMINOIMIDAZOLE CARBOXYLASE"/>
    <property type="match status" value="1"/>
</dbReference>
<dbReference type="SUPFAM" id="SSF56059">
    <property type="entry name" value="Glutathione synthetase ATP-binding domain-like"/>
    <property type="match status" value="1"/>
</dbReference>
<dbReference type="RefSeq" id="WP_125577473.1">
    <property type="nucleotide sequence ID" value="NZ_JBHSSO010000061.1"/>
</dbReference>
<comment type="function">
    <text evidence="7">Catalyzes the ATP-dependent conversion of 5-aminoimidazole ribonucleotide (AIR) and HCO(3)(-) to N5-carboxyaminoimidazole ribonucleotide (N5-CAIR).</text>
</comment>
<dbReference type="NCBIfam" id="NF004675">
    <property type="entry name" value="PRK06019.1-1"/>
    <property type="match status" value="1"/>
</dbReference>
<evidence type="ECO:0000256" key="1">
    <source>
        <dbReference type="ARBA" id="ARBA00001936"/>
    </source>
</evidence>
<dbReference type="PROSITE" id="PS50975">
    <property type="entry name" value="ATP_GRASP"/>
    <property type="match status" value="1"/>
</dbReference>
<dbReference type="SUPFAM" id="SSF52440">
    <property type="entry name" value="PreATP-grasp domain"/>
    <property type="match status" value="1"/>
</dbReference>
<dbReference type="GO" id="GO:0034028">
    <property type="term" value="F:5-(carboxyamino)imidazole ribonucleotide synthase activity"/>
    <property type="evidence" value="ECO:0007669"/>
    <property type="project" value="UniProtKB-EC"/>
</dbReference>
<comment type="cofactor">
    <cofactor evidence="1">
        <name>Mn(2+)</name>
        <dbReference type="ChEBI" id="CHEBI:29035"/>
    </cofactor>
</comment>
<feature type="domain" description="ATP-grasp" evidence="9">
    <location>
        <begin position="115"/>
        <end position="300"/>
    </location>
</feature>
<comment type="catalytic activity">
    <reaction evidence="7 8">
        <text>5-amino-1-(5-phospho-beta-D-ribosyl)imidazole + hydrogencarbonate + ATP = 5-carboxyamino-1-(5-phospho-D-ribosyl)imidazole + ADP + phosphate + 2 H(+)</text>
        <dbReference type="Rhea" id="RHEA:19317"/>
        <dbReference type="ChEBI" id="CHEBI:15378"/>
        <dbReference type="ChEBI" id="CHEBI:17544"/>
        <dbReference type="ChEBI" id="CHEBI:30616"/>
        <dbReference type="ChEBI" id="CHEBI:43474"/>
        <dbReference type="ChEBI" id="CHEBI:58730"/>
        <dbReference type="ChEBI" id="CHEBI:137981"/>
        <dbReference type="ChEBI" id="CHEBI:456216"/>
        <dbReference type="EC" id="6.3.4.18"/>
    </reaction>
</comment>
<evidence type="ECO:0000313" key="10">
    <source>
        <dbReference type="EMBL" id="MFC6290086.1"/>
    </source>
</evidence>
<dbReference type="Gene3D" id="3.30.1490.20">
    <property type="entry name" value="ATP-grasp fold, A domain"/>
    <property type="match status" value="1"/>
</dbReference>
<evidence type="ECO:0000259" key="9">
    <source>
        <dbReference type="PROSITE" id="PS50975"/>
    </source>
</evidence>
<name>A0ABW1UB56_9LACO</name>
<dbReference type="Pfam" id="PF22660">
    <property type="entry name" value="RS_preATP-grasp-like"/>
    <property type="match status" value="1"/>
</dbReference>
<dbReference type="InterPro" id="IPR011054">
    <property type="entry name" value="Rudment_hybrid_motif"/>
</dbReference>
<evidence type="ECO:0000256" key="7">
    <source>
        <dbReference type="HAMAP-Rule" id="MF_01928"/>
    </source>
</evidence>
<dbReference type="InterPro" id="IPR005875">
    <property type="entry name" value="PurK"/>
</dbReference>
<comment type="caution">
    <text evidence="10">The sequence shown here is derived from an EMBL/GenBank/DDBJ whole genome shotgun (WGS) entry which is preliminary data.</text>
</comment>
<dbReference type="InterPro" id="IPR054350">
    <property type="entry name" value="PurT/PurK_preATP-grasp"/>
</dbReference>
<dbReference type="InterPro" id="IPR011761">
    <property type="entry name" value="ATP-grasp"/>
</dbReference>
<dbReference type="NCBIfam" id="NF004679">
    <property type="entry name" value="PRK06019.1-5"/>
    <property type="match status" value="1"/>
</dbReference>
<dbReference type="NCBIfam" id="TIGR01161">
    <property type="entry name" value="purK"/>
    <property type="match status" value="1"/>
</dbReference>
<sequence length="376" mass="40698">MNKNSEQVILPPATIGIVGGGQLGRMLTVSAKQMGYRVGILDPTPDSPAGQLADFQVIADYQNQAALQSLARESAVLTYEFENVDEQALSAVRPLTSLPQGVELLHITGNRLREKQFLAKLGVAVTPFAAVPNRSALPAAIAQVGTPAILKTVAGGYDGHGQLDLDGQVLPLEIASLTAHPCILEARQQFTCEVAMMVTRSATGDVVTFPLVENQHRHHILHTTLAPARVAPAVHRQAQQIATRIATALNLRGVLGIEFFVLANGELLVNELAPRPHNSGHYSIEACNISQFEAHIRSICGLPLPEIQQLRPAVMRNLLGEDLAVARQALVTQPDWHFHDYGKEQIKPQRKMGHVTCLTDDFAATLQELATLKGDH</sequence>
<evidence type="ECO:0000256" key="2">
    <source>
        <dbReference type="ARBA" id="ARBA00001946"/>
    </source>
</evidence>
<keyword evidence="7 8" id="KW-0436">Ligase</keyword>
<dbReference type="EC" id="6.3.4.18" evidence="7 8"/>
<dbReference type="PANTHER" id="PTHR11609">
    <property type="entry name" value="PURINE BIOSYNTHESIS PROTEIN 6/7, PUR6/7"/>
    <property type="match status" value="1"/>
</dbReference>
<dbReference type="Pfam" id="PF17769">
    <property type="entry name" value="PurK_C"/>
    <property type="match status" value="1"/>
</dbReference>
<comment type="subunit">
    <text evidence="7 8">Homodimer.</text>
</comment>
<keyword evidence="4 7" id="KW-0658">Purine biosynthesis</keyword>
<keyword evidence="3 7" id="KW-0547">Nucleotide-binding</keyword>
<dbReference type="HAMAP" id="MF_01928">
    <property type="entry name" value="PurK"/>
    <property type="match status" value="1"/>
</dbReference>
<comment type="pathway">
    <text evidence="7 8">Purine metabolism; IMP biosynthesis via de novo pathway; 5-amino-1-(5-phospho-D-ribosyl)imidazole-4-carboxylate from 5-amino-1-(5-phospho-D-ribosyl)imidazole (N5-CAIR route): step 1/2.</text>
</comment>
<dbReference type="InterPro" id="IPR016185">
    <property type="entry name" value="PreATP-grasp_dom_sf"/>
</dbReference>
<dbReference type="Proteomes" id="UP001596258">
    <property type="component" value="Unassembled WGS sequence"/>
</dbReference>
<dbReference type="InterPro" id="IPR040686">
    <property type="entry name" value="PurK_C"/>
</dbReference>
<dbReference type="Gene3D" id="3.40.50.20">
    <property type="match status" value="1"/>
</dbReference>
<dbReference type="Pfam" id="PF02222">
    <property type="entry name" value="ATP-grasp"/>
    <property type="match status" value="1"/>
</dbReference>
<evidence type="ECO:0000256" key="4">
    <source>
        <dbReference type="ARBA" id="ARBA00022755"/>
    </source>
</evidence>
<comment type="caution">
    <text evidence="7">Lacks conserved residue(s) required for the propagation of feature annotation.</text>
</comment>
<feature type="binding site" evidence="7">
    <location>
        <position position="193"/>
    </location>
    <ligand>
        <name>ATP</name>
        <dbReference type="ChEBI" id="CHEBI:30616"/>
    </ligand>
</feature>
<dbReference type="SUPFAM" id="SSF51246">
    <property type="entry name" value="Rudiment single hybrid motif"/>
    <property type="match status" value="1"/>
</dbReference>
<keyword evidence="6" id="KW-0464">Manganese</keyword>
<comment type="function">
    <text evidence="8">Catalyzes the ATP-dependent conversion of 5-aminoimidazole ribonucleotide (AIR) and HCO(3)- to N5-carboxyaminoimidazole ribonucleotide (N5-CAIR).</text>
</comment>
<dbReference type="InterPro" id="IPR003135">
    <property type="entry name" value="ATP-grasp_carboxylate-amine"/>
</dbReference>
<evidence type="ECO:0000256" key="5">
    <source>
        <dbReference type="ARBA" id="ARBA00022840"/>
    </source>
</evidence>
<feature type="binding site" evidence="7">
    <location>
        <position position="151"/>
    </location>
    <ligand>
        <name>ATP</name>
        <dbReference type="ChEBI" id="CHEBI:30616"/>
    </ligand>
</feature>
<feature type="binding site" evidence="7">
    <location>
        <begin position="270"/>
        <end position="271"/>
    </location>
    <ligand>
        <name>ATP</name>
        <dbReference type="ChEBI" id="CHEBI:30616"/>
    </ligand>
</feature>
<comment type="cofactor">
    <cofactor evidence="2">
        <name>Mg(2+)</name>
        <dbReference type="ChEBI" id="CHEBI:18420"/>
    </cofactor>
</comment>
<organism evidence="10 11">
    <name type="scientific">Levilactobacillus angrenensis</name>
    <dbReference type="NCBI Taxonomy" id="2486020"/>
    <lineage>
        <taxon>Bacteria</taxon>
        <taxon>Bacillati</taxon>
        <taxon>Bacillota</taxon>
        <taxon>Bacilli</taxon>
        <taxon>Lactobacillales</taxon>
        <taxon>Lactobacillaceae</taxon>
        <taxon>Levilactobacillus</taxon>
    </lineage>
</organism>
<evidence type="ECO:0000256" key="8">
    <source>
        <dbReference type="RuleBase" id="RU361200"/>
    </source>
</evidence>
<dbReference type="Gene3D" id="3.30.470.20">
    <property type="entry name" value="ATP-grasp fold, B domain"/>
    <property type="match status" value="1"/>
</dbReference>